<dbReference type="InterPro" id="IPR011711">
    <property type="entry name" value="GntR_C"/>
</dbReference>
<comment type="caution">
    <text evidence="5">The sequence shown here is derived from an EMBL/GenBank/DDBJ whole genome shotgun (WGS) entry which is preliminary data.</text>
</comment>
<dbReference type="InterPro" id="IPR036388">
    <property type="entry name" value="WH-like_DNA-bd_sf"/>
</dbReference>
<dbReference type="Pfam" id="PF07729">
    <property type="entry name" value="FCD"/>
    <property type="match status" value="1"/>
</dbReference>
<dbReference type="InterPro" id="IPR036390">
    <property type="entry name" value="WH_DNA-bd_sf"/>
</dbReference>
<keyword evidence="2" id="KW-0238">DNA-binding</keyword>
<dbReference type="Gene3D" id="1.20.120.530">
    <property type="entry name" value="GntR ligand-binding domain-like"/>
    <property type="match status" value="1"/>
</dbReference>
<evidence type="ECO:0000256" key="1">
    <source>
        <dbReference type="ARBA" id="ARBA00023015"/>
    </source>
</evidence>
<dbReference type="SMART" id="SM00895">
    <property type="entry name" value="FCD"/>
    <property type="match status" value="1"/>
</dbReference>
<keyword evidence="1" id="KW-0805">Transcription regulation</keyword>
<keyword evidence="6" id="KW-1185">Reference proteome</keyword>
<dbReference type="EMBL" id="BAABHY010000001">
    <property type="protein sequence ID" value="GAA5110939.1"/>
    <property type="molecule type" value="Genomic_DNA"/>
</dbReference>
<dbReference type="RefSeq" id="WP_345490660.1">
    <property type="nucleotide sequence ID" value="NZ_BAABHY010000001.1"/>
</dbReference>
<evidence type="ECO:0000313" key="6">
    <source>
        <dbReference type="Proteomes" id="UP001500171"/>
    </source>
</evidence>
<dbReference type="CDD" id="cd07377">
    <property type="entry name" value="WHTH_GntR"/>
    <property type="match status" value="1"/>
</dbReference>
<dbReference type="Pfam" id="PF00392">
    <property type="entry name" value="GntR"/>
    <property type="match status" value="1"/>
</dbReference>
<dbReference type="PROSITE" id="PS50949">
    <property type="entry name" value="HTH_GNTR"/>
    <property type="match status" value="1"/>
</dbReference>
<accession>A0ABP9N6T3</accession>
<dbReference type="Gene3D" id="1.10.10.10">
    <property type="entry name" value="Winged helix-like DNA-binding domain superfamily/Winged helix DNA-binding domain"/>
    <property type="match status" value="1"/>
</dbReference>
<reference evidence="6" key="1">
    <citation type="journal article" date="2019" name="Int. J. Syst. Evol. Microbiol.">
        <title>The Global Catalogue of Microorganisms (GCM) 10K type strain sequencing project: providing services to taxonomists for standard genome sequencing and annotation.</title>
        <authorList>
            <consortium name="The Broad Institute Genomics Platform"/>
            <consortium name="The Broad Institute Genome Sequencing Center for Infectious Disease"/>
            <person name="Wu L."/>
            <person name="Ma J."/>
        </authorList>
    </citation>
    <scope>NUCLEOTIDE SEQUENCE [LARGE SCALE GENOMIC DNA]</scope>
    <source>
        <strain evidence="6">JCM 18050</strain>
    </source>
</reference>
<dbReference type="SMART" id="SM00345">
    <property type="entry name" value="HTH_GNTR"/>
    <property type="match status" value="1"/>
</dbReference>
<organism evidence="5 6">
    <name type="scientific">Orbus sasakiae</name>
    <dbReference type="NCBI Taxonomy" id="1078475"/>
    <lineage>
        <taxon>Bacteria</taxon>
        <taxon>Pseudomonadati</taxon>
        <taxon>Pseudomonadota</taxon>
        <taxon>Gammaproteobacteria</taxon>
        <taxon>Orbales</taxon>
        <taxon>Orbaceae</taxon>
        <taxon>Orbus</taxon>
    </lineage>
</organism>
<evidence type="ECO:0000313" key="5">
    <source>
        <dbReference type="EMBL" id="GAA5110939.1"/>
    </source>
</evidence>
<gene>
    <name evidence="5" type="ORF">GCM10023211_15840</name>
</gene>
<dbReference type="InterPro" id="IPR008920">
    <property type="entry name" value="TF_FadR/GntR_C"/>
</dbReference>
<evidence type="ECO:0000256" key="3">
    <source>
        <dbReference type="ARBA" id="ARBA00023163"/>
    </source>
</evidence>
<feature type="domain" description="HTH gntR-type" evidence="4">
    <location>
        <begin position="5"/>
        <end position="73"/>
    </location>
</feature>
<dbReference type="InterPro" id="IPR000524">
    <property type="entry name" value="Tscrpt_reg_HTH_GntR"/>
</dbReference>
<dbReference type="SUPFAM" id="SSF48008">
    <property type="entry name" value="GntR ligand-binding domain-like"/>
    <property type="match status" value="1"/>
</dbReference>
<evidence type="ECO:0000256" key="2">
    <source>
        <dbReference type="ARBA" id="ARBA00023125"/>
    </source>
</evidence>
<proteinExistence type="predicted"/>
<dbReference type="PRINTS" id="PR00035">
    <property type="entry name" value="HTHGNTR"/>
</dbReference>
<protein>
    <submittedName>
        <fullName evidence="5">FCD domain-containing protein</fullName>
    </submittedName>
</protein>
<evidence type="ECO:0000259" key="4">
    <source>
        <dbReference type="PROSITE" id="PS50949"/>
    </source>
</evidence>
<dbReference type="PANTHER" id="PTHR43537:SF5">
    <property type="entry name" value="UXU OPERON TRANSCRIPTIONAL REGULATOR"/>
    <property type="match status" value="1"/>
</dbReference>
<name>A0ABP9N6T3_9GAMM</name>
<sequence length="254" mass="29258">MLAPNRLYQEIGNELKFLLKIGTYKIGDRLPPERDIAETYNVSRTVVREALIMLELENLVTVKKGSGVYVIGLPDDELSEHDKQLEDSDFGPFELLQARQLIESNIAAFAATQIVKSEVLELRAILEQERQILADGILDDYSADEMFHIAIARATKNSVLESLLTDFWQKRYASKMWNKLHSRIQDHSYRKKWLFDHEKILHALQIRDAKAARQAMWQHLENVKQTLMTVSDSEDPNFDGYLFDSIPVGIIVNE</sequence>
<dbReference type="Proteomes" id="UP001500171">
    <property type="component" value="Unassembled WGS sequence"/>
</dbReference>
<dbReference type="PANTHER" id="PTHR43537">
    <property type="entry name" value="TRANSCRIPTIONAL REGULATOR, GNTR FAMILY"/>
    <property type="match status" value="1"/>
</dbReference>
<dbReference type="SUPFAM" id="SSF46785">
    <property type="entry name" value="Winged helix' DNA-binding domain"/>
    <property type="match status" value="1"/>
</dbReference>
<keyword evidence="3" id="KW-0804">Transcription</keyword>